<dbReference type="InterPro" id="IPR036465">
    <property type="entry name" value="vWFA_dom_sf"/>
</dbReference>
<evidence type="ECO:0008006" key="4">
    <source>
        <dbReference type="Google" id="ProtNLM"/>
    </source>
</evidence>
<feature type="transmembrane region" description="Helical" evidence="1">
    <location>
        <begin position="12"/>
        <end position="30"/>
    </location>
</feature>
<reference evidence="3" key="1">
    <citation type="submission" date="2016-12" db="EMBL/GenBank/DDBJ databases">
        <authorList>
            <person name="Rodrigo-Torres L."/>
            <person name="Arahal R.D."/>
            <person name="Lucena T."/>
        </authorList>
    </citation>
    <scope>NUCLEOTIDE SEQUENCE [LARGE SCALE GENOMIC DNA]</scope>
</reference>
<protein>
    <recommendedName>
        <fullName evidence="4">von Willebrand factor type A domain protein</fullName>
    </recommendedName>
</protein>
<dbReference type="SUPFAM" id="SSF53300">
    <property type="entry name" value="vWA-like"/>
    <property type="match status" value="1"/>
</dbReference>
<keyword evidence="3" id="KW-1185">Reference proteome</keyword>
<name>A0A1M7YV86_9VIBR</name>
<evidence type="ECO:0000313" key="2">
    <source>
        <dbReference type="EMBL" id="SHO56532.1"/>
    </source>
</evidence>
<dbReference type="STRING" id="1117707.VQ7734_02301"/>
<organism evidence="2 3">
    <name type="scientific">Vibrio quintilis</name>
    <dbReference type="NCBI Taxonomy" id="1117707"/>
    <lineage>
        <taxon>Bacteria</taxon>
        <taxon>Pseudomonadati</taxon>
        <taxon>Pseudomonadota</taxon>
        <taxon>Gammaproteobacteria</taxon>
        <taxon>Vibrionales</taxon>
        <taxon>Vibrionaceae</taxon>
        <taxon>Vibrio</taxon>
    </lineage>
</organism>
<proteinExistence type="predicted"/>
<dbReference type="RefSeq" id="WP_073582600.1">
    <property type="nucleotide sequence ID" value="NZ_AP024897.1"/>
</dbReference>
<keyword evidence="1" id="KW-1133">Transmembrane helix</keyword>
<dbReference type="OrthoDB" id="5670502at2"/>
<accession>A0A1M7YV86</accession>
<keyword evidence="1" id="KW-0472">Membrane</keyword>
<keyword evidence="1" id="KW-0812">Transmembrane</keyword>
<sequence length="452" mass="49303">MHTPILAQRGHAAMLFAMVLPVLFGIFVLGTDGARALQYKARMMDASEAAVLAIAAHAASNSGEQGSPENRQIAADFFAAYFPSLNIQTPGDLVSLTVQRENCEQIAACVASDGPRFFQYQISASLTFPSWFPGNDAIVGFGENIAVSSHSSARKYQSNAIDVMLAADFSGSMASKWSGGSKKKYQDLIDIIDSVAEQLEAFNALNIPGKTNTLGIAPYSHYVRREAGSERCNNKKRTISLGLGHVEHLRFQQNKRVDYRETIIDMQTQPYTQDDICAVNNSTVGYFYSIPLTRYITTGNGSSESFTTRIGRFWPKGGTASYLGLIESYKLLLSGQNSKKLLIILSDGVDTGNYTPIGATGPRWTRTWSKTYAGIGNKLVTGYNLCEIIKSDLSADGNSADIYMIGFDYQQGKTNTALDACVGSDNIFYAQNKTEILNRILALVAEEIGHLK</sequence>
<dbReference type="EMBL" id="FRFG01000026">
    <property type="protein sequence ID" value="SHO56532.1"/>
    <property type="molecule type" value="Genomic_DNA"/>
</dbReference>
<evidence type="ECO:0000313" key="3">
    <source>
        <dbReference type="Proteomes" id="UP000184600"/>
    </source>
</evidence>
<dbReference type="AlphaFoldDB" id="A0A1M7YV86"/>
<gene>
    <name evidence="2" type="ORF">VQ7734_02301</name>
</gene>
<dbReference type="Gene3D" id="3.40.50.410">
    <property type="entry name" value="von Willebrand factor, type A domain"/>
    <property type="match status" value="1"/>
</dbReference>
<evidence type="ECO:0000256" key="1">
    <source>
        <dbReference type="SAM" id="Phobius"/>
    </source>
</evidence>
<dbReference type="Proteomes" id="UP000184600">
    <property type="component" value="Unassembled WGS sequence"/>
</dbReference>